<name>A0A2P2ED09_9PROT</name>
<proteinExistence type="predicted"/>
<comment type="caution">
    <text evidence="2">The sequence shown here is derived from an EMBL/GenBank/DDBJ whole genome shotgun (WGS) entry which is preliminary data.</text>
</comment>
<gene>
    <name evidence="2" type="ORF">PbB2_02631</name>
</gene>
<organism evidence="2 3">
    <name type="scientific">Candidatus Phycosocius bacilliformis</name>
    <dbReference type="NCBI Taxonomy" id="1445552"/>
    <lineage>
        <taxon>Bacteria</taxon>
        <taxon>Pseudomonadati</taxon>
        <taxon>Pseudomonadota</taxon>
        <taxon>Alphaproteobacteria</taxon>
        <taxon>Caulobacterales</taxon>
        <taxon>Caulobacterales incertae sedis</taxon>
        <taxon>Candidatus Phycosocius</taxon>
    </lineage>
</organism>
<dbReference type="Proteomes" id="UP000245086">
    <property type="component" value="Unassembled WGS sequence"/>
</dbReference>
<keyword evidence="3" id="KW-1185">Reference proteome</keyword>
<evidence type="ECO:0000256" key="1">
    <source>
        <dbReference type="SAM" id="SignalP"/>
    </source>
</evidence>
<feature type="signal peptide" evidence="1">
    <location>
        <begin position="1"/>
        <end position="25"/>
    </location>
</feature>
<keyword evidence="1" id="KW-0732">Signal</keyword>
<accession>A0A2P2ED09</accession>
<sequence length="342" mass="39438">MDRFLITACLVLIGLLGPISMTARAQPQAAPVVAAIPDAEIPIRRKLFDTIKASVDARDFDTLSAMEERFRLTRSRTPSGVWELDLFYQALDGYLSEGLRAGQNCKAEKANFVDQWQTEHPNNPAPVIVQAKLLEWTAWCYRDASSLNVDWDHFYKTLTRASTLLERHKAMASRDPEYYAVAASIYRGLGVTGEAYQAFLDEATEREPAYLRTYSSAFWSFMPQWGGSAEEMESFARYAMDKARATEGTGMYVRLLWQMDSCDCQLIQQVSRWSVLRQSMLDVYSRFPVERNRRFFERASCQKRQLEEARHYVGLAHPENDWLQNTLLTSDICEQVWKEERE</sequence>
<evidence type="ECO:0000313" key="2">
    <source>
        <dbReference type="EMBL" id="GBF58940.1"/>
    </source>
</evidence>
<evidence type="ECO:0008006" key="4">
    <source>
        <dbReference type="Google" id="ProtNLM"/>
    </source>
</evidence>
<reference evidence="2 3" key="1">
    <citation type="journal article" date="2018" name="Genome Announc.">
        <title>Draft Genome Sequence of "Candidatus Phycosocius bacilliformis," an Alphaproteobacterial Ectosymbiont of the Hydrocarbon-Producing Green Alga Botryococcus braunii.</title>
        <authorList>
            <person name="Tanabe Y."/>
            <person name="Yamaguchi H."/>
            <person name="Watanabe M.M."/>
        </authorList>
    </citation>
    <scope>NUCLEOTIDE SEQUENCE [LARGE SCALE GENOMIC DNA]</scope>
    <source>
        <strain evidence="2 3">BOTRYCO-2</strain>
    </source>
</reference>
<feature type="chain" id="PRO_5015139706" description="DUF4034 domain-containing protein" evidence="1">
    <location>
        <begin position="26"/>
        <end position="342"/>
    </location>
</feature>
<dbReference type="AlphaFoldDB" id="A0A2P2ED09"/>
<dbReference type="EMBL" id="BFBR01000009">
    <property type="protein sequence ID" value="GBF58940.1"/>
    <property type="molecule type" value="Genomic_DNA"/>
</dbReference>
<protein>
    <recommendedName>
        <fullName evidence="4">DUF4034 domain-containing protein</fullName>
    </recommendedName>
</protein>
<evidence type="ECO:0000313" key="3">
    <source>
        <dbReference type="Proteomes" id="UP000245086"/>
    </source>
</evidence>